<protein>
    <submittedName>
        <fullName evidence="1">Uncharacterized protein</fullName>
    </submittedName>
</protein>
<sequence>MPDRRRRLLLLKKKLIVLQLMRKRQKMKRRWWVRPLWQKRRQESEFFTAMKLMRGGDLDYFKKFYRMTPQEYDYVLKLVEDDLRRSYVCREPISASERLAMTLRYLTSGDPVKDVALAFRVGISTARAAIVDTCKSLRERLRPIYMPKTHSIVLMASADAHYCFTIVDVGAYGRNSDGGVLKNSNFGIAMEKGLLKVPGLKLLPGSDVVAPHVFIGDEAFQLRDDFMRPYPGQNLENAKDNFNRRLSRARRCVENAFGILSSRWRIFRRPLAESPKNAELLVLAACVLHNYLTSKAGQEDSFYCPHGYGDHVTPTGTVIDGAWRTEQEDSGLTPLGCTHARNPAESAKAVRELFTAYFLSAPGQLPWKKTQP</sequence>
<comment type="caution">
    <text evidence="1">The sequence shown here is derived from an EMBL/GenBank/DDBJ whole genome shotgun (WGS) entry which is preliminary data.</text>
</comment>
<name>A0AC60Q3E6_IXOPE</name>
<evidence type="ECO:0000313" key="1">
    <source>
        <dbReference type="EMBL" id="KAG0427780.1"/>
    </source>
</evidence>
<evidence type="ECO:0000313" key="2">
    <source>
        <dbReference type="Proteomes" id="UP000805193"/>
    </source>
</evidence>
<proteinExistence type="predicted"/>
<organism evidence="1 2">
    <name type="scientific">Ixodes persulcatus</name>
    <name type="common">Taiga tick</name>
    <dbReference type="NCBI Taxonomy" id="34615"/>
    <lineage>
        <taxon>Eukaryota</taxon>
        <taxon>Metazoa</taxon>
        <taxon>Ecdysozoa</taxon>
        <taxon>Arthropoda</taxon>
        <taxon>Chelicerata</taxon>
        <taxon>Arachnida</taxon>
        <taxon>Acari</taxon>
        <taxon>Parasitiformes</taxon>
        <taxon>Ixodida</taxon>
        <taxon>Ixodoidea</taxon>
        <taxon>Ixodidae</taxon>
        <taxon>Ixodinae</taxon>
        <taxon>Ixodes</taxon>
    </lineage>
</organism>
<dbReference type="EMBL" id="JABSTQ010009592">
    <property type="protein sequence ID" value="KAG0427780.1"/>
    <property type="molecule type" value="Genomic_DNA"/>
</dbReference>
<dbReference type="Proteomes" id="UP000805193">
    <property type="component" value="Unassembled WGS sequence"/>
</dbReference>
<gene>
    <name evidence="1" type="ORF">HPB47_025204</name>
</gene>
<keyword evidence="2" id="KW-1185">Reference proteome</keyword>
<reference evidence="1 2" key="1">
    <citation type="journal article" date="2020" name="Cell">
        <title>Large-Scale Comparative Analyses of Tick Genomes Elucidate Their Genetic Diversity and Vector Capacities.</title>
        <authorList>
            <consortium name="Tick Genome and Microbiome Consortium (TIGMIC)"/>
            <person name="Jia N."/>
            <person name="Wang J."/>
            <person name="Shi W."/>
            <person name="Du L."/>
            <person name="Sun Y."/>
            <person name="Zhan W."/>
            <person name="Jiang J.F."/>
            <person name="Wang Q."/>
            <person name="Zhang B."/>
            <person name="Ji P."/>
            <person name="Bell-Sakyi L."/>
            <person name="Cui X.M."/>
            <person name="Yuan T.T."/>
            <person name="Jiang B.G."/>
            <person name="Yang W.F."/>
            <person name="Lam T.T."/>
            <person name="Chang Q.C."/>
            <person name="Ding S.J."/>
            <person name="Wang X.J."/>
            <person name="Zhu J.G."/>
            <person name="Ruan X.D."/>
            <person name="Zhao L."/>
            <person name="Wei J.T."/>
            <person name="Ye R.Z."/>
            <person name="Que T.C."/>
            <person name="Du C.H."/>
            <person name="Zhou Y.H."/>
            <person name="Cheng J.X."/>
            <person name="Dai P.F."/>
            <person name="Guo W.B."/>
            <person name="Han X.H."/>
            <person name="Huang E.J."/>
            <person name="Li L.F."/>
            <person name="Wei W."/>
            <person name="Gao Y.C."/>
            <person name="Liu J.Z."/>
            <person name="Shao H.Z."/>
            <person name="Wang X."/>
            <person name="Wang C.C."/>
            <person name="Yang T.C."/>
            <person name="Huo Q.B."/>
            <person name="Li W."/>
            <person name="Chen H.Y."/>
            <person name="Chen S.E."/>
            <person name="Zhou L.G."/>
            <person name="Ni X.B."/>
            <person name="Tian J.H."/>
            <person name="Sheng Y."/>
            <person name="Liu T."/>
            <person name="Pan Y.S."/>
            <person name="Xia L.Y."/>
            <person name="Li J."/>
            <person name="Zhao F."/>
            <person name="Cao W.C."/>
        </authorList>
    </citation>
    <scope>NUCLEOTIDE SEQUENCE [LARGE SCALE GENOMIC DNA]</scope>
    <source>
        <strain evidence="1">Iper-2018</strain>
    </source>
</reference>
<accession>A0AC60Q3E6</accession>